<evidence type="ECO:0000313" key="2">
    <source>
        <dbReference type="Proteomes" id="UP000675881"/>
    </source>
</evidence>
<proteinExistence type="predicted"/>
<dbReference type="AlphaFoldDB" id="A0A7R8CHF3"/>
<protein>
    <submittedName>
        <fullName evidence="1">(salmon louse) hypothetical protein</fullName>
    </submittedName>
</protein>
<organism evidence="1 2">
    <name type="scientific">Lepeophtheirus salmonis</name>
    <name type="common">Salmon louse</name>
    <name type="synonym">Caligus salmonis</name>
    <dbReference type="NCBI Taxonomy" id="72036"/>
    <lineage>
        <taxon>Eukaryota</taxon>
        <taxon>Metazoa</taxon>
        <taxon>Ecdysozoa</taxon>
        <taxon>Arthropoda</taxon>
        <taxon>Crustacea</taxon>
        <taxon>Multicrustacea</taxon>
        <taxon>Hexanauplia</taxon>
        <taxon>Copepoda</taxon>
        <taxon>Siphonostomatoida</taxon>
        <taxon>Caligidae</taxon>
        <taxon>Lepeophtheirus</taxon>
    </lineage>
</organism>
<accession>A0A7R8CHF3</accession>
<dbReference type="PANTHER" id="PTHR37162">
    <property type="entry name" value="HAT FAMILY DIMERISATION DOMAINCONTAINING PROTEIN-RELATED"/>
    <property type="match status" value="1"/>
</dbReference>
<dbReference type="PANTHER" id="PTHR37162:SF1">
    <property type="entry name" value="BED-TYPE DOMAIN-CONTAINING PROTEIN"/>
    <property type="match status" value="1"/>
</dbReference>
<dbReference type="Proteomes" id="UP000675881">
    <property type="component" value="Chromosome 13"/>
</dbReference>
<dbReference type="OrthoDB" id="6375565at2759"/>
<sequence>MGVTLRLNLRKLRIFRQKRQKLMSSGKKNSGAARYKSKFNLEWKNKYPLISEVDNDKHSFHCIVCKRNISCSHMGLSDVERHLCTMRHSKNVQIQSTFSLPTLSNPLTEKVKRAEMKIATILVQHDIPLAFADEITPIFQDIFPDSQIAKSLSSRRTNPTQTITEYIVPSLLHNLLQRLRSSPFSLAIDGSSNVDKMSHFTFRLFDVNRGSVCTQFVDMSSGLDDKGIFAKMDEAMTDNNIPWTNCVGLGMDNHSINRGCRDATMSHVHSKNPATYVIRCSSHLVHNIAEKAADAFEEISKFSVDDLVIDLFYWFDKIRIKNLIPLEYAVGRVLAQFSALKSYFLANDEKSIRFRRLYSRFQDPMTEVYLLFYQTSLRTFVNFNMFFQRRDPVLPIINEEINSFLQKLASKFLKVQTIKAANGDYTTLHFKELDLQHTDIDLFVGMTTKTHMCLLFDEGDIGEHHRNIFFKSVRAFYVQAMEYAISNLALNDELLQNARFLDFHSRESATTSQVEYFAKRFINFLGWNSPEEIDSLSEEFVDFQLLNDHDIPKETWAKATILMDGNDKSYHRMDFLWQYISTMKKPDRTQRFSLLPKVAMLALVIPFSNIEEERIFSMVRKNKTTTLEPNQTTKGSFSTGYIHYALNFSLYF</sequence>
<dbReference type="EMBL" id="HG994592">
    <property type="protein sequence ID" value="CAF2823896.1"/>
    <property type="molecule type" value="Genomic_DNA"/>
</dbReference>
<name>A0A7R8CHF3_LEPSM</name>
<reference evidence="1" key="1">
    <citation type="submission" date="2021-02" db="EMBL/GenBank/DDBJ databases">
        <authorList>
            <person name="Bekaert M."/>
        </authorList>
    </citation>
    <scope>NUCLEOTIDE SEQUENCE</scope>
    <source>
        <strain evidence="1">IoA-00</strain>
    </source>
</reference>
<evidence type="ECO:0000313" key="1">
    <source>
        <dbReference type="EMBL" id="CAF2823896.1"/>
    </source>
</evidence>
<keyword evidence="2" id="KW-1185">Reference proteome</keyword>
<gene>
    <name evidence="1" type="ORF">LSAA_4421</name>
</gene>